<dbReference type="InterPro" id="IPR008922">
    <property type="entry name" value="Di-copper_centre_dom_sf"/>
</dbReference>
<feature type="transmembrane region" description="Helical" evidence="6">
    <location>
        <begin position="236"/>
        <end position="255"/>
    </location>
</feature>
<dbReference type="STRING" id="660025.F9FW19"/>
<dbReference type="PROSITE" id="PS00498">
    <property type="entry name" value="TYROSINASE_2"/>
    <property type="match status" value="1"/>
</dbReference>
<comment type="subcellular location">
    <subcellularLocation>
        <location evidence="1">Membrane</location>
        <topology evidence="1">Multi-pass membrane protein</topology>
    </subcellularLocation>
</comment>
<comment type="similarity">
    <text evidence="5">Belongs to the SAT4 family.</text>
</comment>
<feature type="transmembrane region" description="Helical" evidence="6">
    <location>
        <begin position="145"/>
        <end position="164"/>
    </location>
</feature>
<dbReference type="PRINTS" id="PR00092">
    <property type="entry name" value="TYROSINASE"/>
</dbReference>
<evidence type="ECO:0000259" key="7">
    <source>
        <dbReference type="PROSITE" id="PS00498"/>
    </source>
</evidence>
<evidence type="ECO:0000256" key="6">
    <source>
        <dbReference type="SAM" id="Phobius"/>
    </source>
</evidence>
<accession>F9FW19</accession>
<sequence length="794" mass="88094">MSKPLECIARDAGTETWTFSGRQLVSADHITEDLPVTGYKSWNEIQLCPPKPPSDGSPFFPISERAAKLAVAHLGITSPLLAIALAMFVARIWLRVKPVWRVSWQDYSMTIGVCAAVVDFGFLIPQMYTSPRLITESQVTWSRKYAFLAISMWGIAMMFIKVSIAMMMHRIQPTVLWWRVFCFFIIGILIAYGVANTFFILLQCRPLEASWDASVLETVQGASCLPQTGIHIMSNIGSGINIATDIMLSLAPTLFLWKLKRPLKEKILVGALMGLGMFASVASIVKATLVKEFGMAKDAWALTNSIATWTALEQILIMIASSAPFLKPLAQSALHRMGWTLSGTSAGRSGYGNRYHDVGQSARQSRLVNKSAVNSRRDIYGGDEDPFAAGDSNDAIPLEGKVFEVGTFDLSMIIDHYSIVEMILRRGSWKSAGLGAKFISSAYTMVAITSLWTAVLLAGVAVSEAKSCKKPFIRREWRSLSVKERDQYIKAQKCLMKKPPQSSTVDIPGARSRWDDFLGTHIINADDVHFTGVFYPYHRLLMYSYEQELQTCGWKGGVPYWDWTLDAAGPDNDTSVFVNSPIFDNKHGFGGNGAWIPGNFSNPEPGLPVNPPWDVPDRSGGDCIKSGPFSGLKSNFGPGNGTAYNPNCIRRDFAPLSFRDMSGPAAVEDGMQQGDFGHFDRLTQSTTHSGGHWGVGGLYGTMTDKWQSPADPLFWVHHANVDRFWWSWQIRDLKKREKDISGPLVNFDYNNEAAGNVTLDHGIFIGETVKLKAKVKDVMHIKKGLLCYEYEDTY</sequence>
<feature type="transmembrane region" description="Helical" evidence="6">
    <location>
        <begin position="438"/>
        <end position="462"/>
    </location>
</feature>
<keyword evidence="2 6" id="KW-0812">Transmembrane</keyword>
<reference evidence="8" key="1">
    <citation type="journal article" date="2012" name="Mol. Plant Microbe Interact.">
        <title>A highly conserved effector in Fusarium oxysporum is required for full virulence on Arabidopsis.</title>
        <authorList>
            <person name="Thatcher L.F."/>
            <person name="Gardiner D.M."/>
            <person name="Kazan K."/>
            <person name="Manners J."/>
        </authorList>
    </citation>
    <scope>NUCLEOTIDE SEQUENCE [LARGE SCALE GENOMIC DNA]</scope>
    <source>
        <strain evidence="8">Fo5176</strain>
    </source>
</reference>
<dbReference type="AlphaFoldDB" id="F9FW19"/>
<keyword evidence="3 6" id="KW-1133">Transmembrane helix</keyword>
<name>F9FW19_FUSOF</name>
<dbReference type="Gene3D" id="1.10.1280.10">
    <property type="entry name" value="Di-copper center containing domain from catechol oxidase"/>
    <property type="match status" value="1"/>
</dbReference>
<dbReference type="PANTHER" id="PTHR33048">
    <property type="entry name" value="PTH11-LIKE INTEGRAL MEMBRANE PROTEIN (AFU_ORTHOLOGUE AFUA_5G11245)"/>
    <property type="match status" value="1"/>
</dbReference>
<evidence type="ECO:0000256" key="2">
    <source>
        <dbReference type="ARBA" id="ARBA00022692"/>
    </source>
</evidence>
<dbReference type="Pfam" id="PF20684">
    <property type="entry name" value="Fung_rhodopsin"/>
    <property type="match status" value="1"/>
</dbReference>
<gene>
    <name evidence="8" type="ORF">FOXB_10600</name>
</gene>
<feature type="domain" description="Tyrosinase copper-binding" evidence="7">
    <location>
        <begin position="711"/>
        <end position="722"/>
    </location>
</feature>
<dbReference type="OrthoDB" id="6132182at2759"/>
<dbReference type="SUPFAM" id="SSF48056">
    <property type="entry name" value="Di-copper centre-containing domain"/>
    <property type="match status" value="1"/>
</dbReference>
<dbReference type="InterPro" id="IPR002227">
    <property type="entry name" value="Tyrosinase_Cu-bd"/>
</dbReference>
<feature type="transmembrane region" description="Helical" evidence="6">
    <location>
        <begin position="176"/>
        <end position="202"/>
    </location>
</feature>
<evidence type="ECO:0000256" key="4">
    <source>
        <dbReference type="ARBA" id="ARBA00023136"/>
    </source>
</evidence>
<evidence type="ECO:0000256" key="1">
    <source>
        <dbReference type="ARBA" id="ARBA00004141"/>
    </source>
</evidence>
<dbReference type="GO" id="GO:0016491">
    <property type="term" value="F:oxidoreductase activity"/>
    <property type="evidence" value="ECO:0007669"/>
    <property type="project" value="InterPro"/>
</dbReference>
<feature type="transmembrane region" description="Helical" evidence="6">
    <location>
        <begin position="267"/>
        <end position="286"/>
    </location>
</feature>
<evidence type="ECO:0000256" key="5">
    <source>
        <dbReference type="ARBA" id="ARBA00038359"/>
    </source>
</evidence>
<proteinExistence type="inferred from homology"/>
<organism evidence="8">
    <name type="scientific">Fusarium oxysporum (strain Fo5176)</name>
    <name type="common">Fusarium vascular wilt</name>
    <dbReference type="NCBI Taxonomy" id="660025"/>
    <lineage>
        <taxon>Eukaryota</taxon>
        <taxon>Fungi</taxon>
        <taxon>Dikarya</taxon>
        <taxon>Ascomycota</taxon>
        <taxon>Pezizomycotina</taxon>
        <taxon>Sordariomycetes</taxon>
        <taxon>Hypocreomycetidae</taxon>
        <taxon>Hypocreales</taxon>
        <taxon>Nectriaceae</taxon>
        <taxon>Fusarium</taxon>
        <taxon>Fusarium oxysporum species complex</taxon>
    </lineage>
</organism>
<evidence type="ECO:0000256" key="3">
    <source>
        <dbReference type="ARBA" id="ARBA00022989"/>
    </source>
</evidence>
<comment type="caution">
    <text evidence="8">The sequence shown here is derived from an EMBL/GenBank/DDBJ whole genome shotgun (WGS) entry which is preliminary data.</text>
</comment>
<dbReference type="PaxDb" id="5507-FOXG_16885P0"/>
<dbReference type="EMBL" id="AFQF01002727">
    <property type="protein sequence ID" value="EGU78862.1"/>
    <property type="molecule type" value="Genomic_DNA"/>
</dbReference>
<protein>
    <recommendedName>
        <fullName evidence="7">Tyrosinase copper-binding domain-containing protein</fullName>
    </recommendedName>
</protein>
<evidence type="ECO:0000313" key="8">
    <source>
        <dbReference type="EMBL" id="EGU78862.1"/>
    </source>
</evidence>
<dbReference type="GO" id="GO:0016020">
    <property type="term" value="C:membrane"/>
    <property type="evidence" value="ECO:0007669"/>
    <property type="project" value="UniProtKB-SubCell"/>
</dbReference>
<dbReference type="PANTHER" id="PTHR33048:SF129">
    <property type="entry name" value="INTEGRAL MEMBRANE PROTEIN-RELATED"/>
    <property type="match status" value="1"/>
</dbReference>
<dbReference type="InterPro" id="IPR052337">
    <property type="entry name" value="SAT4-like"/>
</dbReference>
<feature type="transmembrane region" description="Helical" evidence="6">
    <location>
        <begin position="106"/>
        <end position="125"/>
    </location>
</feature>
<dbReference type="InterPro" id="IPR049326">
    <property type="entry name" value="Rhodopsin_dom_fungi"/>
</dbReference>
<feature type="transmembrane region" description="Helical" evidence="6">
    <location>
        <begin position="70"/>
        <end position="94"/>
    </location>
</feature>
<keyword evidence="4 6" id="KW-0472">Membrane</keyword>
<dbReference type="Pfam" id="PF00264">
    <property type="entry name" value="Tyrosinase"/>
    <property type="match status" value="1"/>
</dbReference>